<evidence type="ECO:0000259" key="1">
    <source>
        <dbReference type="Pfam" id="PF04545"/>
    </source>
</evidence>
<gene>
    <name evidence="2" type="ORF">CLV71_10435</name>
</gene>
<proteinExistence type="predicted"/>
<evidence type="ECO:0000313" key="3">
    <source>
        <dbReference type="Proteomes" id="UP000294927"/>
    </source>
</evidence>
<name>A0A4R7VWG9_9PSEU</name>
<comment type="caution">
    <text evidence="2">The sequence shown here is derived from an EMBL/GenBank/DDBJ whole genome shotgun (WGS) entry which is preliminary data.</text>
</comment>
<accession>A0A4R7VWG9</accession>
<sequence length="96" mass="10369">MRLHPDFERFVFDRSNTLLRAPATLPSGQREVMVPRFFADLSVADSAAAVGVAEGTVKQQTSRALTRLRADGHPAGLRRTEVAGNLSLCGSVFPVC</sequence>
<dbReference type="EMBL" id="SOCP01000004">
    <property type="protein sequence ID" value="TDV53567.1"/>
    <property type="molecule type" value="Genomic_DNA"/>
</dbReference>
<dbReference type="InterPro" id="IPR036388">
    <property type="entry name" value="WH-like_DNA-bd_sf"/>
</dbReference>
<reference evidence="2 3" key="1">
    <citation type="submission" date="2019-03" db="EMBL/GenBank/DDBJ databases">
        <title>Genomic Encyclopedia of Archaeal and Bacterial Type Strains, Phase II (KMG-II): from individual species to whole genera.</title>
        <authorList>
            <person name="Goeker M."/>
        </authorList>
    </citation>
    <scope>NUCLEOTIDE SEQUENCE [LARGE SCALE GENOMIC DNA]</scope>
    <source>
        <strain evidence="2 3">DSM 45499</strain>
    </source>
</reference>
<feature type="domain" description="RNA polymerase sigma-70 region 4" evidence="1">
    <location>
        <begin position="23"/>
        <end position="70"/>
    </location>
</feature>
<dbReference type="InterPro" id="IPR013324">
    <property type="entry name" value="RNA_pol_sigma_r3/r4-like"/>
</dbReference>
<dbReference type="GO" id="GO:0006352">
    <property type="term" value="P:DNA-templated transcription initiation"/>
    <property type="evidence" value="ECO:0007669"/>
    <property type="project" value="InterPro"/>
</dbReference>
<dbReference type="InterPro" id="IPR007630">
    <property type="entry name" value="RNA_pol_sigma70_r4"/>
</dbReference>
<dbReference type="Pfam" id="PF04545">
    <property type="entry name" value="Sigma70_r4"/>
    <property type="match status" value="1"/>
</dbReference>
<dbReference type="Gene3D" id="1.10.10.10">
    <property type="entry name" value="Winged helix-like DNA-binding domain superfamily/Winged helix DNA-binding domain"/>
    <property type="match status" value="1"/>
</dbReference>
<keyword evidence="3" id="KW-1185">Reference proteome</keyword>
<dbReference type="RefSeq" id="WP_208297518.1">
    <property type="nucleotide sequence ID" value="NZ_SOCP01000004.1"/>
</dbReference>
<protein>
    <submittedName>
        <fullName evidence="2">Sigma-70-like protein</fullName>
    </submittedName>
</protein>
<dbReference type="SUPFAM" id="SSF88659">
    <property type="entry name" value="Sigma3 and sigma4 domains of RNA polymerase sigma factors"/>
    <property type="match status" value="1"/>
</dbReference>
<organism evidence="2 3">
    <name type="scientific">Actinophytocola oryzae</name>
    <dbReference type="NCBI Taxonomy" id="502181"/>
    <lineage>
        <taxon>Bacteria</taxon>
        <taxon>Bacillati</taxon>
        <taxon>Actinomycetota</taxon>
        <taxon>Actinomycetes</taxon>
        <taxon>Pseudonocardiales</taxon>
        <taxon>Pseudonocardiaceae</taxon>
    </lineage>
</organism>
<dbReference type="AlphaFoldDB" id="A0A4R7VWG9"/>
<dbReference type="CDD" id="cd06171">
    <property type="entry name" value="Sigma70_r4"/>
    <property type="match status" value="1"/>
</dbReference>
<dbReference type="Proteomes" id="UP000294927">
    <property type="component" value="Unassembled WGS sequence"/>
</dbReference>
<dbReference type="GO" id="GO:0003700">
    <property type="term" value="F:DNA-binding transcription factor activity"/>
    <property type="evidence" value="ECO:0007669"/>
    <property type="project" value="InterPro"/>
</dbReference>
<evidence type="ECO:0000313" key="2">
    <source>
        <dbReference type="EMBL" id="TDV53567.1"/>
    </source>
</evidence>